<feature type="transmembrane region" description="Helical" evidence="7">
    <location>
        <begin position="101"/>
        <end position="124"/>
    </location>
</feature>
<name>A0A5B1LNH6_9ACTN</name>
<evidence type="ECO:0000256" key="4">
    <source>
        <dbReference type="ARBA" id="ARBA00022989"/>
    </source>
</evidence>
<feature type="transmembrane region" description="Helical" evidence="7">
    <location>
        <begin position="144"/>
        <end position="163"/>
    </location>
</feature>
<dbReference type="InterPro" id="IPR001851">
    <property type="entry name" value="ABC_transp_permease"/>
</dbReference>
<evidence type="ECO:0000313" key="8">
    <source>
        <dbReference type="EMBL" id="KAA1421157.1"/>
    </source>
</evidence>
<feature type="transmembrane region" description="Helical" evidence="7">
    <location>
        <begin position="203"/>
        <end position="222"/>
    </location>
</feature>
<feature type="transmembrane region" description="Helical" evidence="7">
    <location>
        <begin position="287"/>
        <end position="304"/>
    </location>
</feature>
<dbReference type="PANTHER" id="PTHR43370:SF1">
    <property type="entry name" value="GUANOSINE ABC TRANSPORTER PERMEASE PROTEIN NUPQ"/>
    <property type="match status" value="1"/>
</dbReference>
<accession>A0A5B1LNH6</accession>
<dbReference type="PANTHER" id="PTHR43370">
    <property type="entry name" value="SUGAR ABC TRANSPORTER INTEGRAL MEMBRANE PROTEIN-RELATED"/>
    <property type="match status" value="1"/>
</dbReference>
<feature type="compositionally biased region" description="Low complexity" evidence="6">
    <location>
        <begin position="1"/>
        <end position="18"/>
    </location>
</feature>
<feature type="transmembrane region" description="Helical" evidence="7">
    <location>
        <begin position="30"/>
        <end position="48"/>
    </location>
</feature>
<protein>
    <submittedName>
        <fullName evidence="8">ABC transporter permease</fullName>
    </submittedName>
</protein>
<evidence type="ECO:0000256" key="5">
    <source>
        <dbReference type="ARBA" id="ARBA00023136"/>
    </source>
</evidence>
<dbReference type="Pfam" id="PF02653">
    <property type="entry name" value="BPD_transp_2"/>
    <property type="match status" value="1"/>
</dbReference>
<reference evidence="8 9" key="2">
    <citation type="submission" date="2019-09" db="EMBL/GenBank/DDBJ databases">
        <authorList>
            <person name="Jin C."/>
        </authorList>
    </citation>
    <scope>NUCLEOTIDE SEQUENCE [LARGE SCALE GENOMIC DNA]</scope>
    <source>
        <strain evidence="8 9">BN130099</strain>
    </source>
</reference>
<proteinExistence type="predicted"/>
<dbReference type="RefSeq" id="WP_149726617.1">
    <property type="nucleotide sequence ID" value="NZ_VUJV01000001.1"/>
</dbReference>
<feature type="transmembrane region" description="Helical" evidence="7">
    <location>
        <begin position="229"/>
        <end position="250"/>
    </location>
</feature>
<evidence type="ECO:0000256" key="7">
    <source>
        <dbReference type="SAM" id="Phobius"/>
    </source>
</evidence>
<keyword evidence="2" id="KW-1003">Cell membrane</keyword>
<feature type="transmembrane region" description="Helical" evidence="7">
    <location>
        <begin position="175"/>
        <end position="197"/>
    </location>
</feature>
<dbReference type="GO" id="GO:0005886">
    <property type="term" value="C:plasma membrane"/>
    <property type="evidence" value="ECO:0007669"/>
    <property type="project" value="UniProtKB-SubCell"/>
</dbReference>
<dbReference type="GO" id="GO:0022857">
    <property type="term" value="F:transmembrane transporter activity"/>
    <property type="evidence" value="ECO:0007669"/>
    <property type="project" value="InterPro"/>
</dbReference>
<comment type="caution">
    <text evidence="8">The sequence shown here is derived from an EMBL/GenBank/DDBJ whole genome shotgun (WGS) entry which is preliminary data.</text>
</comment>
<evidence type="ECO:0000313" key="9">
    <source>
        <dbReference type="Proteomes" id="UP000325003"/>
    </source>
</evidence>
<evidence type="ECO:0000256" key="1">
    <source>
        <dbReference type="ARBA" id="ARBA00004651"/>
    </source>
</evidence>
<sequence length="446" mass="47420">MTDVLTPPAATAPEPSEPQVRDRADVRRQVKLLMVLGIVLLAEIWFKLKIDDPQVSHLFKGPRTLENQPVEFSGTPISWTAVAITVVALLLAALNRYPRRVGGVVLSVLVGLGFYGAFLMWAYADPSGAFAPAITSPIPGTIRIATAIVFGALAGVLCERAGVVNIAIEGQFIAGAFFGSVFSSFAVANIAAIPIFWCPVFGMLGGILAGVGVAALLAFFALRYHVDQVVVGVVLVAFGYGITSFLLGQIPSDQKATLNNPQLLETVEIPVLHKIPYIGEPLFGQNLLVYVMYLSVPLVWVLLFQTRWGLRVRSVGEHPKAADTVGINVNRTRWQAVLLGGVFAGLGGASFTLNTGAFDKEMTAGFGFIALAAVIMGRWHPVGAAFAALLFGFLQNLKDQLGILGDKVPGDLLSALPYLATIIAVAGFIGRVRPPAADGQPYIKSD</sequence>
<feature type="transmembrane region" description="Helical" evidence="7">
    <location>
        <begin position="412"/>
        <end position="432"/>
    </location>
</feature>
<dbReference type="CDD" id="cd06580">
    <property type="entry name" value="TM_PBP1_transp_TpRbsC_like"/>
    <property type="match status" value="1"/>
</dbReference>
<keyword evidence="3 7" id="KW-0812">Transmembrane</keyword>
<organism evidence="8 9">
    <name type="scientific">Nocardioides humilatus</name>
    <dbReference type="NCBI Taxonomy" id="2607660"/>
    <lineage>
        <taxon>Bacteria</taxon>
        <taxon>Bacillati</taxon>
        <taxon>Actinomycetota</taxon>
        <taxon>Actinomycetes</taxon>
        <taxon>Propionibacteriales</taxon>
        <taxon>Nocardioidaceae</taxon>
        <taxon>Nocardioides</taxon>
    </lineage>
</organism>
<comment type="subcellular location">
    <subcellularLocation>
        <location evidence="1">Cell membrane</location>
        <topology evidence="1">Multi-pass membrane protein</topology>
    </subcellularLocation>
</comment>
<feature type="transmembrane region" description="Helical" evidence="7">
    <location>
        <begin position="336"/>
        <end position="353"/>
    </location>
</feature>
<evidence type="ECO:0000256" key="3">
    <source>
        <dbReference type="ARBA" id="ARBA00022692"/>
    </source>
</evidence>
<feature type="region of interest" description="Disordered" evidence="6">
    <location>
        <begin position="1"/>
        <end position="22"/>
    </location>
</feature>
<reference evidence="8 9" key="1">
    <citation type="submission" date="2019-09" db="EMBL/GenBank/DDBJ databases">
        <title>Nocardioides panacisoli sp. nov., isolated from the soil of a ginseng field.</title>
        <authorList>
            <person name="Cho C."/>
        </authorList>
    </citation>
    <scope>NUCLEOTIDE SEQUENCE [LARGE SCALE GENOMIC DNA]</scope>
    <source>
        <strain evidence="8 9">BN130099</strain>
    </source>
</reference>
<evidence type="ECO:0000256" key="2">
    <source>
        <dbReference type="ARBA" id="ARBA00022475"/>
    </source>
</evidence>
<keyword evidence="4 7" id="KW-1133">Transmembrane helix</keyword>
<feature type="transmembrane region" description="Helical" evidence="7">
    <location>
        <begin position="77"/>
        <end position="94"/>
    </location>
</feature>
<keyword evidence="9" id="KW-1185">Reference proteome</keyword>
<dbReference type="EMBL" id="VUJV01000001">
    <property type="protein sequence ID" value="KAA1421157.1"/>
    <property type="molecule type" value="Genomic_DNA"/>
</dbReference>
<feature type="transmembrane region" description="Helical" evidence="7">
    <location>
        <begin position="365"/>
        <end position="391"/>
    </location>
</feature>
<dbReference type="Proteomes" id="UP000325003">
    <property type="component" value="Unassembled WGS sequence"/>
</dbReference>
<gene>
    <name evidence="8" type="ORF">F0U44_02260</name>
</gene>
<keyword evidence="5 7" id="KW-0472">Membrane</keyword>
<evidence type="ECO:0000256" key="6">
    <source>
        <dbReference type="SAM" id="MobiDB-lite"/>
    </source>
</evidence>
<dbReference type="AlphaFoldDB" id="A0A5B1LNH6"/>